<reference evidence="1 2" key="1">
    <citation type="submission" date="2021-07" db="EMBL/GenBank/DDBJ databases">
        <title>Genome data of Colletotrichum spaethianum.</title>
        <authorList>
            <person name="Utami Y.D."/>
            <person name="Hiruma K."/>
        </authorList>
    </citation>
    <scope>NUCLEOTIDE SEQUENCE [LARGE SCALE GENOMIC DNA]</scope>
    <source>
        <strain evidence="1 2">MAFF 242679</strain>
    </source>
</reference>
<comment type="caution">
    <text evidence="1">The sequence shown here is derived from an EMBL/GenBank/DDBJ whole genome shotgun (WGS) entry which is preliminary data.</text>
</comment>
<evidence type="ECO:0000313" key="2">
    <source>
        <dbReference type="Proteomes" id="UP001055172"/>
    </source>
</evidence>
<name>A0AA37GYT3_9PEZI</name>
<organism evidence="1 2">
    <name type="scientific">Colletotrichum liriopes</name>
    <dbReference type="NCBI Taxonomy" id="708192"/>
    <lineage>
        <taxon>Eukaryota</taxon>
        <taxon>Fungi</taxon>
        <taxon>Dikarya</taxon>
        <taxon>Ascomycota</taxon>
        <taxon>Pezizomycotina</taxon>
        <taxon>Sordariomycetes</taxon>
        <taxon>Hypocreomycetidae</taxon>
        <taxon>Glomerellales</taxon>
        <taxon>Glomerellaceae</taxon>
        <taxon>Colletotrichum</taxon>
        <taxon>Colletotrichum spaethianum species complex</taxon>
    </lineage>
</organism>
<keyword evidence="2" id="KW-1185">Reference proteome</keyword>
<proteinExistence type="predicted"/>
<dbReference type="EMBL" id="BPPX01000033">
    <property type="protein sequence ID" value="GJC88538.1"/>
    <property type="molecule type" value="Genomic_DNA"/>
</dbReference>
<dbReference type="Proteomes" id="UP001055172">
    <property type="component" value="Unassembled WGS sequence"/>
</dbReference>
<dbReference type="AlphaFoldDB" id="A0AA37GYT3"/>
<accession>A0AA37GYT3</accession>
<gene>
    <name evidence="1" type="ORF">ColLi_11376</name>
</gene>
<sequence length="109" mass="12175">MGEKFIVEFGSNKVFHPDVPIFQPLKCHAWNDIDLTMALQEEDRETLINKLTADERTKVVKRFDHAIFSGVVIETGNHNLDTLRAIPNVGNVWPSRNEGMLGALGGSQS</sequence>
<evidence type="ECO:0000313" key="1">
    <source>
        <dbReference type="EMBL" id="GJC88538.1"/>
    </source>
</evidence>
<protein>
    <submittedName>
        <fullName evidence="1">Uncharacterized protein</fullName>
    </submittedName>
</protein>